<dbReference type="OrthoDB" id="5130013at2759"/>
<dbReference type="GO" id="GO:0000981">
    <property type="term" value="F:DNA-binding transcription factor activity, RNA polymerase II-specific"/>
    <property type="evidence" value="ECO:0007669"/>
    <property type="project" value="InterPro"/>
</dbReference>
<evidence type="ECO:0000259" key="7">
    <source>
        <dbReference type="PROSITE" id="PS50048"/>
    </source>
</evidence>
<dbReference type="InterPro" id="IPR021858">
    <property type="entry name" value="Fun_TF"/>
</dbReference>
<dbReference type="VEuPathDB" id="FungiDB:F503_03565"/>
<dbReference type="Proteomes" id="UP000016923">
    <property type="component" value="Unassembled WGS sequence"/>
</dbReference>
<comment type="subcellular location">
    <subcellularLocation>
        <location evidence="1">Nucleus</location>
    </subcellularLocation>
</comment>
<dbReference type="Gene3D" id="4.10.240.10">
    <property type="entry name" value="Zn(2)-C6 fungal-type DNA-binding domain"/>
    <property type="match status" value="1"/>
</dbReference>
<dbReference type="HOGENOM" id="CLU_015493_0_0_1"/>
<dbReference type="PANTHER" id="PTHR37534">
    <property type="entry name" value="TRANSCRIPTIONAL ACTIVATOR PROTEIN UGA3"/>
    <property type="match status" value="1"/>
</dbReference>
<dbReference type="InterPro" id="IPR036864">
    <property type="entry name" value="Zn2-C6_fun-type_DNA-bd_sf"/>
</dbReference>
<gene>
    <name evidence="8" type="ORF">F503_03565</name>
</gene>
<proteinExistence type="predicted"/>
<organism evidence="8 9">
    <name type="scientific">Ophiostoma piceae (strain UAMH 11346)</name>
    <name type="common">Sap stain fungus</name>
    <dbReference type="NCBI Taxonomy" id="1262450"/>
    <lineage>
        <taxon>Eukaryota</taxon>
        <taxon>Fungi</taxon>
        <taxon>Dikarya</taxon>
        <taxon>Ascomycota</taxon>
        <taxon>Pezizomycotina</taxon>
        <taxon>Sordariomycetes</taxon>
        <taxon>Sordariomycetidae</taxon>
        <taxon>Ophiostomatales</taxon>
        <taxon>Ophiostomataceae</taxon>
        <taxon>Ophiostoma</taxon>
    </lineage>
</organism>
<evidence type="ECO:0000256" key="3">
    <source>
        <dbReference type="ARBA" id="ARBA00023015"/>
    </source>
</evidence>
<evidence type="ECO:0000256" key="2">
    <source>
        <dbReference type="ARBA" id="ARBA00022833"/>
    </source>
</evidence>
<dbReference type="EMBL" id="KE148160">
    <property type="protein sequence ID" value="EPE04503.1"/>
    <property type="molecule type" value="Genomic_DNA"/>
</dbReference>
<dbReference type="GO" id="GO:0008270">
    <property type="term" value="F:zinc ion binding"/>
    <property type="evidence" value="ECO:0007669"/>
    <property type="project" value="UniProtKB-KW"/>
</dbReference>
<dbReference type="GO" id="GO:0045944">
    <property type="term" value="P:positive regulation of transcription by RNA polymerase II"/>
    <property type="evidence" value="ECO:0007669"/>
    <property type="project" value="TreeGrafter"/>
</dbReference>
<keyword evidence="3" id="KW-0805">Transcription regulation</keyword>
<keyword evidence="5" id="KW-0804">Transcription</keyword>
<name>S3CDU4_OPHP1</name>
<evidence type="ECO:0000256" key="1">
    <source>
        <dbReference type="ARBA" id="ARBA00004123"/>
    </source>
</evidence>
<dbReference type="OMA" id="HYFNTMA"/>
<accession>S3CDU4</accession>
<keyword evidence="2" id="KW-0862">Zinc</keyword>
<dbReference type="PANTHER" id="PTHR37534:SF39">
    <property type="entry name" value="TRANSCRIPTION FACTOR DOMAIN-CONTAINING PROTEIN"/>
    <property type="match status" value="1"/>
</dbReference>
<evidence type="ECO:0000313" key="9">
    <source>
        <dbReference type="Proteomes" id="UP000016923"/>
    </source>
</evidence>
<dbReference type="AlphaFoldDB" id="S3CDU4"/>
<keyword evidence="8" id="KW-0863">Zinc-finger</keyword>
<dbReference type="GO" id="GO:0005634">
    <property type="term" value="C:nucleus"/>
    <property type="evidence" value="ECO:0007669"/>
    <property type="project" value="UniProtKB-SubCell"/>
</dbReference>
<evidence type="ECO:0000313" key="8">
    <source>
        <dbReference type="EMBL" id="EPE04503.1"/>
    </source>
</evidence>
<dbReference type="SMART" id="SM00066">
    <property type="entry name" value="GAL4"/>
    <property type="match status" value="1"/>
</dbReference>
<dbReference type="PROSITE" id="PS50048">
    <property type="entry name" value="ZN2_CY6_FUNGAL_2"/>
    <property type="match status" value="1"/>
</dbReference>
<keyword evidence="6" id="KW-0539">Nucleus</keyword>
<dbReference type="eggNOG" id="ENOG502RNNM">
    <property type="taxonomic scope" value="Eukaryota"/>
</dbReference>
<evidence type="ECO:0000256" key="4">
    <source>
        <dbReference type="ARBA" id="ARBA00023125"/>
    </source>
</evidence>
<dbReference type="GO" id="GO:0000976">
    <property type="term" value="F:transcription cis-regulatory region binding"/>
    <property type="evidence" value="ECO:0007669"/>
    <property type="project" value="TreeGrafter"/>
</dbReference>
<dbReference type="InterPro" id="IPR001138">
    <property type="entry name" value="Zn2Cys6_DnaBD"/>
</dbReference>
<protein>
    <submittedName>
        <fullName evidence="8">Zinc-finger transcription factor</fullName>
    </submittedName>
</protein>
<sequence>MPSKVSSDRATATPRCLTCKERKIKCDGARPVCRNCQKARRGCRAANSFELSWPKPRSRRALEPPKGQQNWTLPPHKLVRAARQQDQGSVSGYHFVNVLSDHVAAHFLLPYVTSSLGTKSILFERCTARQSFSSMLSRQAPSLYADVERLQSGAAGESGLVSYFYHEASSSLPQLDSEPAQFRNLLLRMSVQDSSPSSKAVLYSLFCLSALQRYGNVQESSHFKVLALRSLSEAANTERMSTGHILQHMAASLLLCRAEVALGEESTIFWALYICSLRTVYTHAFSDVFNDSRKLGGDARILYRYMHYHDILAQFSVSHWQRASEMERQLSMRFKETVVVFKCQDHLDRFTSEGEGDYLQHEIYLLARAVKASKQEQMDPHYPTTRDHLQNLDSIENQLDTALQQSRSDCVDISTVNDKDGKACVVASLKLQRYWFVAASWIYFQRTCRHLTGPSERVTSLFDHLFSLTRDIRRVHARIAPFSVFLVSAEAGTEQRRRQVMDFIHQRSEKHPSVSEITNSPRPSCYPTAAQIDYLLSASWTQDDLHDNSEGHLDYVTKMQYVITARSILPALV</sequence>
<evidence type="ECO:0000256" key="5">
    <source>
        <dbReference type="ARBA" id="ARBA00023163"/>
    </source>
</evidence>
<dbReference type="Pfam" id="PF00172">
    <property type="entry name" value="Zn_clus"/>
    <property type="match status" value="1"/>
</dbReference>
<reference evidence="8 9" key="1">
    <citation type="journal article" date="2013" name="BMC Genomics">
        <title>The genome and transcriptome of the pine saprophyte Ophiostoma piceae, and a comparison with the bark beetle-associated pine pathogen Grosmannia clavigera.</title>
        <authorList>
            <person name="Haridas S."/>
            <person name="Wang Y."/>
            <person name="Lim L."/>
            <person name="Massoumi Alamouti S."/>
            <person name="Jackman S."/>
            <person name="Docking R."/>
            <person name="Robertson G."/>
            <person name="Birol I."/>
            <person name="Bohlmann J."/>
            <person name="Breuil C."/>
        </authorList>
    </citation>
    <scope>NUCLEOTIDE SEQUENCE [LARGE SCALE GENOMIC DNA]</scope>
    <source>
        <strain evidence="8 9">UAMH 11346</strain>
    </source>
</reference>
<dbReference type="SUPFAM" id="SSF57701">
    <property type="entry name" value="Zn2/Cys6 DNA-binding domain"/>
    <property type="match status" value="1"/>
</dbReference>
<dbReference type="STRING" id="1262450.S3CDU4"/>
<keyword evidence="9" id="KW-1185">Reference proteome</keyword>
<feature type="domain" description="Zn(2)-C6 fungal-type" evidence="7">
    <location>
        <begin position="15"/>
        <end position="45"/>
    </location>
</feature>
<dbReference type="CDD" id="cd00067">
    <property type="entry name" value="GAL4"/>
    <property type="match status" value="1"/>
</dbReference>
<evidence type="ECO:0000256" key="6">
    <source>
        <dbReference type="ARBA" id="ARBA00023242"/>
    </source>
</evidence>
<keyword evidence="4" id="KW-0238">DNA-binding</keyword>
<keyword evidence="8" id="KW-0479">Metal-binding</keyword>
<dbReference type="Pfam" id="PF11951">
    <property type="entry name" value="Fungal_trans_2"/>
    <property type="match status" value="1"/>
</dbReference>